<dbReference type="Proteomes" id="UP000887564">
    <property type="component" value="Unplaced"/>
</dbReference>
<dbReference type="AlphaFoldDB" id="A0A914S5B5"/>
<feature type="region of interest" description="Disordered" evidence="1">
    <location>
        <begin position="1"/>
        <end position="33"/>
    </location>
</feature>
<accession>A0A914S5B5</accession>
<evidence type="ECO:0000256" key="1">
    <source>
        <dbReference type="SAM" id="MobiDB-lite"/>
    </source>
</evidence>
<keyword evidence="2" id="KW-1185">Reference proteome</keyword>
<reference evidence="3" key="1">
    <citation type="submission" date="2022-11" db="UniProtKB">
        <authorList>
            <consortium name="WormBaseParasite"/>
        </authorList>
    </citation>
    <scope>IDENTIFICATION</scope>
</reference>
<name>A0A914S5B5_PAREQ</name>
<evidence type="ECO:0000313" key="2">
    <source>
        <dbReference type="Proteomes" id="UP000887564"/>
    </source>
</evidence>
<proteinExistence type="predicted"/>
<evidence type="ECO:0000313" key="3">
    <source>
        <dbReference type="WBParaSite" id="PEQ_0001352201-mRNA-1"/>
    </source>
</evidence>
<organism evidence="2 3">
    <name type="scientific">Parascaris equorum</name>
    <name type="common">Equine roundworm</name>
    <dbReference type="NCBI Taxonomy" id="6256"/>
    <lineage>
        <taxon>Eukaryota</taxon>
        <taxon>Metazoa</taxon>
        <taxon>Ecdysozoa</taxon>
        <taxon>Nematoda</taxon>
        <taxon>Chromadorea</taxon>
        <taxon>Rhabditida</taxon>
        <taxon>Spirurina</taxon>
        <taxon>Ascaridomorpha</taxon>
        <taxon>Ascaridoidea</taxon>
        <taxon>Ascarididae</taxon>
        <taxon>Parascaris</taxon>
    </lineage>
</organism>
<sequence length="66" mass="7535">MRSAPLRGCLENQQKHPRSDYKSSGINQGSEASTGDAIKQRIVLSVRTDRRDALFVYTHDHLYNFV</sequence>
<feature type="compositionally biased region" description="Polar residues" evidence="1">
    <location>
        <begin position="22"/>
        <end position="33"/>
    </location>
</feature>
<protein>
    <submittedName>
        <fullName evidence="3">Uncharacterized protein</fullName>
    </submittedName>
</protein>
<dbReference type="WBParaSite" id="PEQ_0001352201-mRNA-1">
    <property type="protein sequence ID" value="PEQ_0001352201-mRNA-1"/>
    <property type="gene ID" value="PEQ_0001352201"/>
</dbReference>